<dbReference type="Proteomes" id="UP000177230">
    <property type="component" value="Unassembled WGS sequence"/>
</dbReference>
<name>A0A1F5RG43_9BACT</name>
<dbReference type="AlphaFoldDB" id="A0A1F5RG43"/>
<organism evidence="2 3">
    <name type="scientific">Candidatus Edwardsbacteria bacterium GWF2_54_11</name>
    <dbReference type="NCBI Taxonomy" id="1817851"/>
    <lineage>
        <taxon>Bacteria</taxon>
        <taxon>Candidatus Edwardsiibacteriota</taxon>
    </lineage>
</organism>
<reference evidence="2 3" key="1">
    <citation type="journal article" date="2016" name="Nat. Commun.">
        <title>Thousands of microbial genomes shed light on interconnected biogeochemical processes in an aquifer system.</title>
        <authorList>
            <person name="Anantharaman K."/>
            <person name="Brown C.T."/>
            <person name="Hug L.A."/>
            <person name="Sharon I."/>
            <person name="Castelle C.J."/>
            <person name="Probst A.J."/>
            <person name="Thomas B.C."/>
            <person name="Singh A."/>
            <person name="Wilkins M.J."/>
            <person name="Karaoz U."/>
            <person name="Brodie E.L."/>
            <person name="Williams K.H."/>
            <person name="Hubbard S.S."/>
            <person name="Banfield J.F."/>
        </authorList>
    </citation>
    <scope>NUCLEOTIDE SEQUENCE [LARGE SCALE GENOMIC DNA]</scope>
</reference>
<evidence type="ECO:0000313" key="2">
    <source>
        <dbReference type="EMBL" id="OGF13083.1"/>
    </source>
</evidence>
<proteinExistence type="predicted"/>
<feature type="compositionally biased region" description="Basic residues" evidence="1">
    <location>
        <begin position="106"/>
        <end position="117"/>
    </location>
</feature>
<evidence type="ECO:0000313" key="3">
    <source>
        <dbReference type="Proteomes" id="UP000177230"/>
    </source>
</evidence>
<feature type="region of interest" description="Disordered" evidence="1">
    <location>
        <begin position="97"/>
        <end position="117"/>
    </location>
</feature>
<gene>
    <name evidence="2" type="ORF">A2024_04705</name>
</gene>
<protein>
    <submittedName>
        <fullName evidence="2">Uncharacterized protein</fullName>
    </submittedName>
</protein>
<sequence>MRRYPSSTADFSEGAKLLVKGGEANKAEIAKWGLIPADLQKLLDGYQAANSEQERAKAALQQSTIDWQDTKKALKEEMARWVSTLEGNYGKTGEKLQEFGIAPRSFHPKKGPRVKKP</sequence>
<dbReference type="EMBL" id="MFFM01000026">
    <property type="protein sequence ID" value="OGF13083.1"/>
    <property type="molecule type" value="Genomic_DNA"/>
</dbReference>
<accession>A0A1F5RG43</accession>
<evidence type="ECO:0000256" key="1">
    <source>
        <dbReference type="SAM" id="MobiDB-lite"/>
    </source>
</evidence>
<comment type="caution">
    <text evidence="2">The sequence shown here is derived from an EMBL/GenBank/DDBJ whole genome shotgun (WGS) entry which is preliminary data.</text>
</comment>